<dbReference type="AlphaFoldDB" id="A0A4Z2GB10"/>
<feature type="region of interest" description="Disordered" evidence="1">
    <location>
        <begin position="48"/>
        <end position="130"/>
    </location>
</feature>
<reference evidence="2 3" key="1">
    <citation type="submission" date="2019-03" db="EMBL/GenBank/DDBJ databases">
        <title>First draft genome of Liparis tanakae, snailfish: a comprehensive survey of snailfish specific genes.</title>
        <authorList>
            <person name="Kim W."/>
            <person name="Song I."/>
            <person name="Jeong J.-H."/>
            <person name="Kim D."/>
            <person name="Kim S."/>
            <person name="Ryu S."/>
            <person name="Song J.Y."/>
            <person name="Lee S.K."/>
        </authorList>
    </citation>
    <scope>NUCLEOTIDE SEQUENCE [LARGE SCALE GENOMIC DNA]</scope>
    <source>
        <tissue evidence="2">Muscle</tissue>
    </source>
</reference>
<keyword evidence="3" id="KW-1185">Reference proteome</keyword>
<dbReference type="EMBL" id="SRLO01000640">
    <property type="protein sequence ID" value="TNN49812.1"/>
    <property type="molecule type" value="Genomic_DNA"/>
</dbReference>
<feature type="region of interest" description="Disordered" evidence="1">
    <location>
        <begin position="148"/>
        <end position="214"/>
    </location>
</feature>
<feature type="compositionally biased region" description="Low complexity" evidence="1">
    <location>
        <begin position="72"/>
        <end position="83"/>
    </location>
</feature>
<gene>
    <name evidence="2" type="ORF">EYF80_039966</name>
</gene>
<organism evidence="2 3">
    <name type="scientific">Liparis tanakae</name>
    <name type="common">Tanaka's snailfish</name>
    <dbReference type="NCBI Taxonomy" id="230148"/>
    <lineage>
        <taxon>Eukaryota</taxon>
        <taxon>Metazoa</taxon>
        <taxon>Chordata</taxon>
        <taxon>Craniata</taxon>
        <taxon>Vertebrata</taxon>
        <taxon>Euteleostomi</taxon>
        <taxon>Actinopterygii</taxon>
        <taxon>Neopterygii</taxon>
        <taxon>Teleostei</taxon>
        <taxon>Neoteleostei</taxon>
        <taxon>Acanthomorphata</taxon>
        <taxon>Eupercaria</taxon>
        <taxon>Perciformes</taxon>
        <taxon>Cottioidei</taxon>
        <taxon>Cottales</taxon>
        <taxon>Liparidae</taxon>
        <taxon>Liparis</taxon>
    </lineage>
</organism>
<dbReference type="Proteomes" id="UP000314294">
    <property type="component" value="Unassembled WGS sequence"/>
</dbReference>
<name>A0A4Z2GB10_9TELE</name>
<protein>
    <submittedName>
        <fullName evidence="2">Uncharacterized protein</fullName>
    </submittedName>
</protein>
<proteinExistence type="predicted"/>
<evidence type="ECO:0000313" key="3">
    <source>
        <dbReference type="Proteomes" id="UP000314294"/>
    </source>
</evidence>
<evidence type="ECO:0000256" key="1">
    <source>
        <dbReference type="SAM" id="MobiDB-lite"/>
    </source>
</evidence>
<evidence type="ECO:0000313" key="2">
    <source>
        <dbReference type="EMBL" id="TNN49812.1"/>
    </source>
</evidence>
<sequence>MFPSWGDGTRLEDGDRRHAGCVRHLSAGVPGEYSESAALSGGLGLWRSPAPGLRPPDLQTARRSPGDRCVEGSDSSPGSGSPAPLIPLIRSGPPEAMLCSSHPAGKASPVGNETGASGTQGRLCSRSANTNNGRRQCGRLLKGLSVSRRHGGSAGCVRAGRESRLKCRSSTPGDPRRCDSSFPGWKNVSPSGPTDGTMGGSGARASFTEREADP</sequence>
<accession>A0A4Z2GB10</accession>
<comment type="caution">
    <text evidence="2">The sequence shown here is derived from an EMBL/GenBank/DDBJ whole genome shotgun (WGS) entry which is preliminary data.</text>
</comment>
<feature type="compositionally biased region" description="Polar residues" evidence="1">
    <location>
        <begin position="114"/>
        <end position="130"/>
    </location>
</feature>